<evidence type="ECO:0000313" key="8">
    <source>
        <dbReference type="Proteomes" id="UP000559117"/>
    </source>
</evidence>
<evidence type="ECO:0000256" key="3">
    <source>
        <dbReference type="ARBA" id="ARBA00022777"/>
    </source>
</evidence>
<dbReference type="GO" id="GO:0050515">
    <property type="term" value="F:4-(cytidine 5'-diphospho)-2-C-methyl-D-erythritol kinase activity"/>
    <property type="evidence" value="ECO:0007669"/>
    <property type="project" value="TreeGrafter"/>
</dbReference>
<comment type="caution">
    <text evidence="7">The sequence shown here is derived from an EMBL/GenBank/DDBJ whole genome shotgun (WGS) entry which is preliminary data.</text>
</comment>
<evidence type="ECO:0000313" key="7">
    <source>
        <dbReference type="EMBL" id="MBB5336239.1"/>
    </source>
</evidence>
<name>A0A840UGV1_9FIRM</name>
<organism evidence="7 8">
    <name type="scientific">Pectinatus brassicae</name>
    <dbReference type="NCBI Taxonomy" id="862415"/>
    <lineage>
        <taxon>Bacteria</taxon>
        <taxon>Bacillati</taxon>
        <taxon>Bacillota</taxon>
        <taxon>Negativicutes</taxon>
        <taxon>Selenomonadales</taxon>
        <taxon>Selenomonadaceae</taxon>
        <taxon>Pectinatus</taxon>
    </lineage>
</organism>
<dbReference type="EMBL" id="JACHFH010000014">
    <property type="protein sequence ID" value="MBB5336239.1"/>
    <property type="molecule type" value="Genomic_DNA"/>
</dbReference>
<dbReference type="Gene3D" id="3.30.230.10">
    <property type="match status" value="1"/>
</dbReference>
<sequence>MAVSVRIPGSCGELVQGVIDDMPFLVTCPINRFARAEATIAASGMINPAKTKAQNALMKTRIKLGIEENIKVNLYSELLEGKGMSSSSADIAAVCYATARSCNKVIKDNEVAQIAADIEPTDGVFCQGIVKFNHINGKILKYLGEPPPVKIIIFDCGGSVDTILFNQRNELPVLNRQKEKMVRQAFSLVEYGIEYNDVKALGQGCTLSALANQDILYKPQLEEIWSIVQSYGAVGINIAHSGTLIGVIFPIDSEKDKLNSCIDKVKKNCQEIKFLGISQLISGGCF</sequence>
<keyword evidence="1 7" id="KW-0808">Transferase</keyword>
<dbReference type="AlphaFoldDB" id="A0A840UGV1"/>
<keyword evidence="2" id="KW-0547">Nucleotide-binding</keyword>
<keyword evidence="8" id="KW-1185">Reference proteome</keyword>
<dbReference type="EC" id="2.7.1.177" evidence="7"/>
<keyword evidence="4" id="KW-0067">ATP-binding</keyword>
<protein>
    <submittedName>
        <fullName evidence="7">L-threonine kinase</fullName>
        <ecNumber evidence="7">2.7.1.177</ecNumber>
    </submittedName>
</protein>
<dbReference type="InterPro" id="IPR014721">
    <property type="entry name" value="Ribsml_uS5_D2-typ_fold_subgr"/>
</dbReference>
<dbReference type="InterPro" id="IPR012363">
    <property type="entry name" value="PduX"/>
</dbReference>
<evidence type="ECO:0000259" key="5">
    <source>
        <dbReference type="Pfam" id="PF00288"/>
    </source>
</evidence>
<evidence type="ECO:0000256" key="2">
    <source>
        <dbReference type="ARBA" id="ARBA00022741"/>
    </source>
</evidence>
<dbReference type="GO" id="GO:0005524">
    <property type="term" value="F:ATP binding"/>
    <property type="evidence" value="ECO:0007669"/>
    <property type="project" value="UniProtKB-KW"/>
</dbReference>
<dbReference type="Pfam" id="PF00288">
    <property type="entry name" value="GHMP_kinases_N"/>
    <property type="match status" value="1"/>
</dbReference>
<proteinExistence type="predicted"/>
<dbReference type="PIRSF" id="PIRSF033887">
    <property type="entry name" value="PduX"/>
    <property type="match status" value="1"/>
</dbReference>
<evidence type="ECO:0000259" key="6">
    <source>
        <dbReference type="Pfam" id="PF08544"/>
    </source>
</evidence>
<feature type="domain" description="GHMP kinase C-terminal" evidence="6">
    <location>
        <begin position="196"/>
        <end position="269"/>
    </location>
</feature>
<keyword evidence="3 7" id="KW-0418">Kinase</keyword>
<dbReference type="RefSeq" id="WP_183861006.1">
    <property type="nucleotide sequence ID" value="NZ_JACHFH010000014.1"/>
</dbReference>
<dbReference type="Pfam" id="PF08544">
    <property type="entry name" value="GHMP_kinases_C"/>
    <property type="match status" value="1"/>
</dbReference>
<feature type="domain" description="GHMP kinase N-terminal" evidence="5">
    <location>
        <begin position="56"/>
        <end position="120"/>
    </location>
</feature>
<dbReference type="PANTHER" id="PTHR43527:SF1">
    <property type="entry name" value="L-THREONINE KINASE"/>
    <property type="match status" value="1"/>
</dbReference>
<dbReference type="InterPro" id="IPR013750">
    <property type="entry name" value="GHMP_kinase_C_dom"/>
</dbReference>
<evidence type="ECO:0000256" key="4">
    <source>
        <dbReference type="ARBA" id="ARBA00022840"/>
    </source>
</evidence>
<dbReference type="Proteomes" id="UP000559117">
    <property type="component" value="Unassembled WGS sequence"/>
</dbReference>
<dbReference type="InterPro" id="IPR020568">
    <property type="entry name" value="Ribosomal_Su5_D2-typ_SF"/>
</dbReference>
<reference evidence="7 8" key="1">
    <citation type="submission" date="2020-08" db="EMBL/GenBank/DDBJ databases">
        <title>Genomic Encyclopedia of Type Strains, Phase IV (KMG-IV): sequencing the most valuable type-strain genomes for metagenomic binning, comparative biology and taxonomic classification.</title>
        <authorList>
            <person name="Goeker M."/>
        </authorList>
    </citation>
    <scope>NUCLEOTIDE SEQUENCE [LARGE SCALE GENOMIC DNA]</scope>
    <source>
        <strain evidence="7 8">DSM 24661</strain>
    </source>
</reference>
<dbReference type="InterPro" id="IPR006204">
    <property type="entry name" value="GHMP_kinase_N_dom"/>
</dbReference>
<dbReference type="PANTHER" id="PTHR43527">
    <property type="entry name" value="4-DIPHOSPHOCYTIDYL-2-C-METHYL-D-ERYTHRITOL KINASE, CHLOROPLASTIC"/>
    <property type="match status" value="1"/>
</dbReference>
<dbReference type="SUPFAM" id="SSF54211">
    <property type="entry name" value="Ribosomal protein S5 domain 2-like"/>
    <property type="match status" value="1"/>
</dbReference>
<accession>A0A840UGV1</accession>
<evidence type="ECO:0000256" key="1">
    <source>
        <dbReference type="ARBA" id="ARBA00022679"/>
    </source>
</evidence>
<gene>
    <name evidence="7" type="ORF">HNR32_001387</name>
</gene>